<reference evidence="1 2" key="1">
    <citation type="submission" date="2016-07" db="EMBL/GenBank/DDBJ databases">
        <title>Pervasive Adenine N6-methylation of Active Genes in Fungi.</title>
        <authorList>
            <consortium name="DOE Joint Genome Institute"/>
            <person name="Mondo S.J."/>
            <person name="Dannebaum R.O."/>
            <person name="Kuo R.C."/>
            <person name="Labutti K."/>
            <person name="Haridas S."/>
            <person name="Kuo A."/>
            <person name="Salamov A."/>
            <person name="Ahrendt S.R."/>
            <person name="Lipzen A."/>
            <person name="Sullivan W."/>
            <person name="Andreopoulos W.B."/>
            <person name="Clum A."/>
            <person name="Lindquist E."/>
            <person name="Daum C."/>
            <person name="Ramamoorthy G.K."/>
            <person name="Gryganskyi A."/>
            <person name="Culley D."/>
            <person name="Magnuson J.K."/>
            <person name="James T.Y."/>
            <person name="O'Malley M.A."/>
            <person name="Stajich J.E."/>
            <person name="Spatafora J.W."/>
            <person name="Visel A."/>
            <person name="Grigoriev I.V."/>
        </authorList>
    </citation>
    <scope>NUCLEOTIDE SEQUENCE [LARGE SCALE GENOMIC DNA]</scope>
    <source>
        <strain evidence="1 2">PL171</strain>
    </source>
</reference>
<comment type="caution">
    <text evidence="1">The sequence shown here is derived from an EMBL/GenBank/DDBJ whole genome shotgun (WGS) entry which is preliminary data.</text>
</comment>
<evidence type="ECO:0000313" key="1">
    <source>
        <dbReference type="EMBL" id="ORZ31745.1"/>
    </source>
</evidence>
<protein>
    <submittedName>
        <fullName evidence="1">Uncharacterized protein</fullName>
    </submittedName>
</protein>
<proteinExistence type="predicted"/>
<evidence type="ECO:0000313" key="2">
    <source>
        <dbReference type="Proteomes" id="UP000193411"/>
    </source>
</evidence>
<feature type="non-terminal residue" evidence="1">
    <location>
        <position position="82"/>
    </location>
</feature>
<dbReference type="EMBL" id="MCFL01000055">
    <property type="protein sequence ID" value="ORZ31745.1"/>
    <property type="molecule type" value="Genomic_DNA"/>
</dbReference>
<dbReference type="AlphaFoldDB" id="A0A1Y2HB57"/>
<dbReference type="Proteomes" id="UP000193411">
    <property type="component" value="Unassembled WGS sequence"/>
</dbReference>
<organism evidence="1 2">
    <name type="scientific">Catenaria anguillulae PL171</name>
    <dbReference type="NCBI Taxonomy" id="765915"/>
    <lineage>
        <taxon>Eukaryota</taxon>
        <taxon>Fungi</taxon>
        <taxon>Fungi incertae sedis</taxon>
        <taxon>Blastocladiomycota</taxon>
        <taxon>Blastocladiomycetes</taxon>
        <taxon>Blastocladiales</taxon>
        <taxon>Catenariaceae</taxon>
        <taxon>Catenaria</taxon>
    </lineage>
</organism>
<name>A0A1Y2HB57_9FUNG</name>
<dbReference type="PROSITE" id="PS51257">
    <property type="entry name" value="PROKAR_LIPOPROTEIN"/>
    <property type="match status" value="1"/>
</dbReference>
<sequence length="82" mass="9357">MVDNRRRQSRASTGLAPQQAVSCSCTLTRRSMPPLSSETLLRTRRFLARLSTSALHRPSWRTDSNAILQLCIFVSEHQKLRC</sequence>
<gene>
    <name evidence="1" type="ORF">BCR44DRAFT_43658</name>
</gene>
<accession>A0A1Y2HB57</accession>
<keyword evidence="2" id="KW-1185">Reference proteome</keyword>